<sequence>MTAIEFENWQVLAGRHESNGDDSIVYPFTSRREVIGDLMAHALSRKSEGEPLQIAWWVQPGEFDRTGMADQCDEPLEERFNERWEELLAEKGEHIFAEAFGNSLALYLDKSLATDLRPDALSAFACPRKPGDVSDAGDYGFEITADGWMVLGQVKGLGELAWASKQEMERALVELERGQLWKLYRLVKHVDMDATAANISDGMAYQYGMIRSRYEERWQLEDEDCFEVSSLRP</sequence>
<evidence type="ECO:0008006" key="2">
    <source>
        <dbReference type="Google" id="ProtNLM"/>
    </source>
</evidence>
<gene>
    <name evidence="1" type="ORF">FHR65_003910</name>
</gene>
<dbReference type="EMBL" id="JACIIQ010000022">
    <property type="protein sequence ID" value="MBB5672312.1"/>
    <property type="molecule type" value="Genomic_DNA"/>
</dbReference>
<dbReference type="RefSeq" id="WP_184578681.1">
    <property type="nucleotide sequence ID" value="NZ_JACIIQ010000022.1"/>
</dbReference>
<dbReference type="Proteomes" id="UP000528595">
    <property type="component" value="Unassembled WGS sequence"/>
</dbReference>
<name>A0AB73H2N4_9XANT</name>
<dbReference type="AlphaFoldDB" id="A0AB73H2N4"/>
<proteinExistence type="predicted"/>
<evidence type="ECO:0000313" key="1">
    <source>
        <dbReference type="EMBL" id="MBB5672312.1"/>
    </source>
</evidence>
<protein>
    <recommendedName>
        <fullName evidence="2">DUF4376 domain-containing protein</fullName>
    </recommendedName>
</protein>
<accession>A0AB73H2N4</accession>
<comment type="caution">
    <text evidence="1">The sequence shown here is derived from an EMBL/GenBank/DDBJ whole genome shotgun (WGS) entry which is preliminary data.</text>
</comment>
<reference evidence="1" key="1">
    <citation type="submission" date="2020-08" db="EMBL/GenBank/DDBJ databases">
        <title>Studying the diversity of plant-associated saprophytic bacteria and their role in host health and plant-pathogen interactions.</title>
        <authorList>
            <person name="Potnis N."/>
        </authorList>
    </citation>
    <scope>NUCLEOTIDE SEQUENCE</scope>
    <source>
        <strain evidence="1">F21</strain>
    </source>
</reference>
<organism evidence="1">
    <name type="scientific">Xanthomonas arboricola</name>
    <dbReference type="NCBI Taxonomy" id="56448"/>
    <lineage>
        <taxon>Bacteria</taxon>
        <taxon>Pseudomonadati</taxon>
        <taxon>Pseudomonadota</taxon>
        <taxon>Gammaproteobacteria</taxon>
        <taxon>Lysobacterales</taxon>
        <taxon>Lysobacteraceae</taxon>
        <taxon>Xanthomonas</taxon>
    </lineage>
</organism>